<sequence>MSPLTHHLAGDTSPYSHLSSYLSLPHPPHPELTSPIITGGGILPANVAKYQVCNAVLNFVIRFLEGLYRIKVDGDTYKSSVYAVIATLRKCVGSGQVPEGFGKLVEGIETNVDAISKKVLQSSQGKLKNVFDEFKKICDHYNGQLDSGPKVEAKELDNFLNAVESALQKDNSSNFATYCDNLKTLFGNSELKGKEQKNDAALTYSALESNIESVTNAARALNSEIRGIHTNTGKNDLLPNAAVFTAVRDAAIAFIAELQTKEYTSYYYEAEWSQVTGNTDKVKTCAKIFLGCVPLYYQALTYIDWGCHDKGGGWRNLTLASGTMRSYFDSQGLLSLYVDKARGARTLPIVRLEGSSSSSYATFTKQLQKKVTTNGNQLADECPLSALFYGASCYFRYRQIKVSDRAFRTPKTIRGMLYFLAALQFSSAYDELNNHIDTVLHSPLNVADSGTSATGNTLSAADVKSYLASTFLLPPSLLGWLQGPSASISDEPWLHSLFSNSQFNLSILPSGAGIFGALSSYAYALQF</sequence>
<dbReference type="Pfam" id="PF12785">
    <property type="entry name" value="VESA1_N"/>
    <property type="match status" value="1"/>
</dbReference>
<dbReference type="AlphaFoldDB" id="A0AAV4LP57"/>
<proteinExistence type="predicted"/>
<dbReference type="InterPro" id="IPR024751">
    <property type="entry name" value="VESA1"/>
</dbReference>
<keyword evidence="2" id="KW-1185">Reference proteome</keyword>
<dbReference type="RefSeq" id="XP_067713346.1">
    <property type="nucleotide sequence ID" value="XM_067857245.1"/>
</dbReference>
<gene>
    <name evidence="1" type="ORF">BcabD6B2_07100</name>
</gene>
<protein>
    <submittedName>
        <fullName evidence="1">Variant erythrocyte surface antigen-1 family protein</fullName>
    </submittedName>
</protein>
<evidence type="ECO:0000313" key="1">
    <source>
        <dbReference type="EMBL" id="GIX61275.1"/>
    </source>
</evidence>
<comment type="caution">
    <text evidence="1">The sequence shown here is derived from an EMBL/GenBank/DDBJ whole genome shotgun (WGS) entry which is preliminary data.</text>
</comment>
<name>A0AAV4LP57_BABCB</name>
<organism evidence="1 2">
    <name type="scientific">Babesia caballi</name>
    <dbReference type="NCBI Taxonomy" id="5871"/>
    <lineage>
        <taxon>Eukaryota</taxon>
        <taxon>Sar</taxon>
        <taxon>Alveolata</taxon>
        <taxon>Apicomplexa</taxon>
        <taxon>Aconoidasida</taxon>
        <taxon>Piroplasmida</taxon>
        <taxon>Babesiidae</taxon>
        <taxon>Babesia</taxon>
    </lineage>
</organism>
<evidence type="ECO:0000313" key="2">
    <source>
        <dbReference type="Proteomes" id="UP001497744"/>
    </source>
</evidence>
<dbReference type="GeneID" id="94192758"/>
<dbReference type="Proteomes" id="UP001497744">
    <property type="component" value="Unassembled WGS sequence"/>
</dbReference>
<dbReference type="EMBL" id="BPLF01000001">
    <property type="protein sequence ID" value="GIX61275.1"/>
    <property type="molecule type" value="Genomic_DNA"/>
</dbReference>
<accession>A0AAV4LP57</accession>
<reference evidence="1 2" key="1">
    <citation type="submission" date="2021-06" db="EMBL/GenBank/DDBJ databases">
        <title>Genome sequence of Babesia caballi.</title>
        <authorList>
            <person name="Yamagishi J."/>
            <person name="Kidaka T."/>
            <person name="Ochi A."/>
        </authorList>
    </citation>
    <scope>NUCLEOTIDE SEQUENCE [LARGE SCALE GENOMIC DNA]</scope>
    <source>
        <strain evidence="1">USDA-D6B2</strain>
    </source>
</reference>